<accession>A0A2S3X5R4</accession>
<dbReference type="OrthoDB" id="8778897at2"/>
<dbReference type="RefSeq" id="WP_103447647.1">
    <property type="nucleotide sequence ID" value="NZ_MINH01000019.1"/>
</dbReference>
<evidence type="ECO:0000313" key="2">
    <source>
        <dbReference type="Proteomes" id="UP000237230"/>
    </source>
</evidence>
<proteinExistence type="predicted"/>
<reference evidence="1 2" key="2">
    <citation type="submission" date="2018-03" db="EMBL/GenBank/DDBJ databases">
        <title>Draft genome of Pseudomonas putida strain KH-21-114.</title>
        <authorList>
            <person name="Yoshizawa S."/>
            <person name="Khan N.H."/>
            <person name="Nishimura M."/>
            <person name="Chiura H.X."/>
            <person name="Ogura Y."/>
            <person name="Hayashi T."/>
            <person name="Kogure K."/>
        </authorList>
    </citation>
    <scope>NUCLEOTIDE SEQUENCE [LARGE SCALE GENOMIC DNA]</scope>
    <source>
        <strain evidence="1 2">KH-21-114</strain>
    </source>
</reference>
<sequence>MAFSIDSKVGELLDNSTTSQILEKHLPGIGKHPQIGMARGFALVTAAKYSGGFISQETLNKIDSDLRALVN</sequence>
<evidence type="ECO:0000313" key="1">
    <source>
        <dbReference type="EMBL" id="POG10887.1"/>
    </source>
</evidence>
<protein>
    <submittedName>
        <fullName evidence="1">Uncharacterized protein</fullName>
    </submittedName>
</protein>
<name>A0A2S3X5R4_PSEPU</name>
<comment type="caution">
    <text evidence="1">The sequence shown here is derived from an EMBL/GenBank/DDBJ whole genome shotgun (WGS) entry which is preliminary data.</text>
</comment>
<organism evidence="1 2">
    <name type="scientific">Pseudomonas putida</name>
    <name type="common">Arthrobacter siderocapsulatus</name>
    <dbReference type="NCBI Taxonomy" id="303"/>
    <lineage>
        <taxon>Bacteria</taxon>
        <taxon>Pseudomonadati</taxon>
        <taxon>Pseudomonadota</taxon>
        <taxon>Gammaproteobacteria</taxon>
        <taxon>Pseudomonadales</taxon>
        <taxon>Pseudomonadaceae</taxon>
        <taxon>Pseudomonas</taxon>
    </lineage>
</organism>
<gene>
    <name evidence="1" type="ORF">BGP84_14520</name>
</gene>
<dbReference type="AlphaFoldDB" id="A0A2S3X5R4"/>
<reference evidence="1 2" key="1">
    <citation type="submission" date="2016-08" db="EMBL/GenBank/DDBJ databases">
        <authorList>
            <person name="Seilhamer J.J."/>
        </authorList>
    </citation>
    <scope>NUCLEOTIDE SEQUENCE [LARGE SCALE GENOMIC DNA]</scope>
    <source>
        <strain evidence="1 2">KH-21-114</strain>
    </source>
</reference>
<dbReference type="Proteomes" id="UP000237230">
    <property type="component" value="Unassembled WGS sequence"/>
</dbReference>
<dbReference type="EMBL" id="MINH01000019">
    <property type="protein sequence ID" value="POG10887.1"/>
    <property type="molecule type" value="Genomic_DNA"/>
</dbReference>